<dbReference type="InterPro" id="IPR001647">
    <property type="entry name" value="HTH_TetR"/>
</dbReference>
<gene>
    <name evidence="4" type="ORF">G8E09_16020</name>
</gene>
<dbReference type="InterPro" id="IPR036271">
    <property type="entry name" value="Tet_transcr_reg_TetR-rel_C_sf"/>
</dbReference>
<evidence type="ECO:0000256" key="2">
    <source>
        <dbReference type="ARBA" id="ARBA00023125"/>
    </source>
</evidence>
<dbReference type="Pfam" id="PF00440">
    <property type="entry name" value="TetR_N"/>
    <property type="match status" value="1"/>
</dbReference>
<keyword evidence="2" id="KW-0238">DNA-binding</keyword>
<dbReference type="SUPFAM" id="SSF46689">
    <property type="entry name" value="Homeodomain-like"/>
    <property type="match status" value="1"/>
</dbReference>
<proteinExistence type="predicted"/>
<evidence type="ECO:0000256" key="1">
    <source>
        <dbReference type="ARBA" id="ARBA00023015"/>
    </source>
</evidence>
<sequence>MNAEIKFKKKQSKRELILTTATQLFIQESYIAVGIDSIIAESDIAKATFYKNFPSKEELVFACLKELKLDIQIAVEEHISERKTPLEKLEQLYLWYIDWVNQNDAKGCPFHKARMDVGDLYPSIQVVLDEYRNWLFNTTSSILKELEIKDPIALTHLFISLLDGIINSSVCEKAPIKPEKTWDFIQTLIELEKNQK</sequence>
<name>A0A1S8XDZ9_ACIPI</name>
<evidence type="ECO:0000313" key="5">
    <source>
        <dbReference type="Proteomes" id="UP000501692"/>
    </source>
</evidence>
<dbReference type="Proteomes" id="UP000501692">
    <property type="component" value="Chromosome"/>
</dbReference>
<organism evidence="4 5">
    <name type="scientific">Acinetobacter pittii</name>
    <name type="common">Acinetobacter genomosp. 3</name>
    <dbReference type="NCBI Taxonomy" id="48296"/>
    <lineage>
        <taxon>Bacteria</taxon>
        <taxon>Pseudomonadati</taxon>
        <taxon>Pseudomonadota</taxon>
        <taxon>Gammaproteobacteria</taxon>
        <taxon>Moraxellales</taxon>
        <taxon>Moraxellaceae</taxon>
        <taxon>Acinetobacter</taxon>
        <taxon>Acinetobacter calcoaceticus/baumannii complex</taxon>
    </lineage>
</organism>
<dbReference type="PANTHER" id="PTHR47506">
    <property type="entry name" value="TRANSCRIPTIONAL REGULATORY PROTEIN"/>
    <property type="match status" value="1"/>
</dbReference>
<dbReference type="EMBL" id="CP049806">
    <property type="protein sequence ID" value="QIT19089.1"/>
    <property type="molecule type" value="Genomic_DNA"/>
</dbReference>
<evidence type="ECO:0000256" key="3">
    <source>
        <dbReference type="ARBA" id="ARBA00023163"/>
    </source>
</evidence>
<reference evidence="4 5" key="1">
    <citation type="submission" date="2020-03" db="EMBL/GenBank/DDBJ databases">
        <authorList>
            <person name="Zhang L."/>
            <person name="Han X."/>
            <person name="Chen Y."/>
            <person name="Yu Y."/>
        </authorList>
    </citation>
    <scope>NUCLEOTIDE SEQUENCE [LARGE SCALE GENOMIC DNA]</scope>
    <source>
        <strain evidence="4 5">A1254</strain>
    </source>
</reference>
<dbReference type="GO" id="GO:0003677">
    <property type="term" value="F:DNA binding"/>
    <property type="evidence" value="ECO:0007669"/>
    <property type="project" value="UniProtKB-UniRule"/>
</dbReference>
<dbReference type="PANTHER" id="PTHR47506:SF3">
    <property type="entry name" value="HTH-TYPE TRANSCRIPTIONAL REGULATOR LMRA"/>
    <property type="match status" value="1"/>
</dbReference>
<dbReference type="AlphaFoldDB" id="A0A1S8XDZ9"/>
<dbReference type="RefSeq" id="WP_078220162.1">
    <property type="nucleotide sequence ID" value="NZ_CP017938.1"/>
</dbReference>
<evidence type="ECO:0000313" key="4">
    <source>
        <dbReference type="EMBL" id="QIT19089.1"/>
    </source>
</evidence>
<keyword evidence="1" id="KW-0805">Transcription regulation</keyword>
<dbReference type="SUPFAM" id="SSF48498">
    <property type="entry name" value="Tetracyclin repressor-like, C-terminal domain"/>
    <property type="match status" value="1"/>
</dbReference>
<keyword evidence="3" id="KW-0804">Transcription</keyword>
<accession>A0A1S8XDZ9</accession>
<dbReference type="PROSITE" id="PS50977">
    <property type="entry name" value="HTH_TETR_2"/>
    <property type="match status" value="1"/>
</dbReference>
<dbReference type="InterPro" id="IPR009057">
    <property type="entry name" value="Homeodomain-like_sf"/>
</dbReference>
<protein>
    <submittedName>
        <fullName evidence="4">TetR/AcrR family transcriptional regulator</fullName>
    </submittedName>
</protein>
<dbReference type="Gene3D" id="1.10.357.10">
    <property type="entry name" value="Tetracycline Repressor, domain 2"/>
    <property type="match status" value="1"/>
</dbReference>
<dbReference type="PRINTS" id="PR00455">
    <property type="entry name" value="HTHTETR"/>
</dbReference>